<dbReference type="InterPro" id="IPR000595">
    <property type="entry name" value="cNMP-bd_dom"/>
</dbReference>
<dbReference type="PROSITE" id="PS50042">
    <property type="entry name" value="CNMP_BINDING_3"/>
    <property type="match status" value="1"/>
</dbReference>
<dbReference type="Pfam" id="PF00027">
    <property type="entry name" value="cNMP_binding"/>
    <property type="match status" value="1"/>
</dbReference>
<keyword evidence="1" id="KW-0802">TPR repeat</keyword>
<feature type="repeat" description="TPR" evidence="1">
    <location>
        <begin position="129"/>
        <end position="162"/>
    </location>
</feature>
<reference evidence="3" key="1">
    <citation type="submission" date="2023-07" db="EMBL/GenBank/DDBJ databases">
        <title>Mucosal microbiota of week-old chicken and adult hens.</title>
        <authorList>
            <person name="Volf J."/>
            <person name="Karasova D."/>
            <person name="Crhanova M."/>
            <person name="Faldynova M."/>
            <person name="Prikrylova H."/>
            <person name="Zeman M."/>
            <person name="Babak V."/>
            <person name="Rajova J."/>
            <person name="Rychlik I."/>
        </authorList>
    </citation>
    <scope>NUCLEOTIDE SEQUENCE</scope>
    <source>
        <strain evidence="3">ET902</strain>
    </source>
</reference>
<name>A0ABT8YY17_9SPIR</name>
<dbReference type="InterPro" id="IPR014710">
    <property type="entry name" value="RmlC-like_jellyroll"/>
</dbReference>
<proteinExistence type="predicted"/>
<dbReference type="CDD" id="cd00038">
    <property type="entry name" value="CAP_ED"/>
    <property type="match status" value="1"/>
</dbReference>
<evidence type="ECO:0000259" key="2">
    <source>
        <dbReference type="PROSITE" id="PS50042"/>
    </source>
</evidence>
<dbReference type="Gene3D" id="2.60.120.10">
    <property type="entry name" value="Jelly Rolls"/>
    <property type="match status" value="1"/>
</dbReference>
<evidence type="ECO:0000313" key="3">
    <source>
        <dbReference type="EMBL" id="MDO7020455.1"/>
    </source>
</evidence>
<dbReference type="PROSITE" id="PS50005">
    <property type="entry name" value="TPR"/>
    <property type="match status" value="2"/>
</dbReference>
<dbReference type="Pfam" id="PF13174">
    <property type="entry name" value="TPR_6"/>
    <property type="match status" value="1"/>
</dbReference>
<feature type="domain" description="Cyclic nucleotide-binding" evidence="2">
    <location>
        <begin position="1"/>
        <end position="105"/>
    </location>
</feature>
<dbReference type="EMBL" id="JAUPBM010000071">
    <property type="protein sequence ID" value="MDO7020455.1"/>
    <property type="molecule type" value="Genomic_DNA"/>
</dbReference>
<dbReference type="InterPro" id="IPR018490">
    <property type="entry name" value="cNMP-bd_dom_sf"/>
</dbReference>
<dbReference type="SUPFAM" id="SSF51206">
    <property type="entry name" value="cAMP-binding domain-like"/>
    <property type="match status" value="1"/>
</dbReference>
<keyword evidence="4" id="KW-1185">Reference proteome</keyword>
<dbReference type="InterPro" id="IPR019734">
    <property type="entry name" value="TPR_rpt"/>
</dbReference>
<dbReference type="SUPFAM" id="SSF48452">
    <property type="entry name" value="TPR-like"/>
    <property type="match status" value="1"/>
</dbReference>
<accession>A0ABT8YY17</accession>
<sequence length="329" mass="37417">MQTRVYKAGSIVYFTGDTSDRVYILKQGQAQSIFLSEETGYETRELINIGEFFGVKSILGTYPQEDTVQCLTDCVVIIITYEEFESLIARNKPIIIKMLKVFSNQLRRINKRVRELVENDINDEAPDPLEGLYSIGEFYFKNKKYKNALYAYKRYLQYADEDSTYYNTVKEKIEECKDELDITDDSDIAPPNTDVSSAAKPAAQAQTAINDPTYNKALELYNNNDYVNSIKTFNTLLKSPNAAAAENSMFYMGKCYYNLNKYDNASTVLLSAIKKYPKSSNVKEAILFLAKTCEAKGDKTKAKAYYQKVISMPPMDNFSKEANASVSRL</sequence>
<dbReference type="Proteomes" id="UP001175147">
    <property type="component" value="Unassembled WGS sequence"/>
</dbReference>
<feature type="repeat" description="TPR" evidence="1">
    <location>
        <begin position="246"/>
        <end position="279"/>
    </location>
</feature>
<dbReference type="RefSeq" id="WP_020005424.1">
    <property type="nucleotide sequence ID" value="NZ_JAUPBL010000067.1"/>
</dbReference>
<evidence type="ECO:0000313" key="4">
    <source>
        <dbReference type="Proteomes" id="UP001175147"/>
    </source>
</evidence>
<dbReference type="Pfam" id="PF13181">
    <property type="entry name" value="TPR_8"/>
    <property type="match status" value="1"/>
</dbReference>
<dbReference type="InterPro" id="IPR011990">
    <property type="entry name" value="TPR-like_helical_dom_sf"/>
</dbReference>
<gene>
    <name evidence="3" type="ORF">Q5M86_06685</name>
</gene>
<protein>
    <submittedName>
        <fullName evidence="3">Cyclic nucleotide-binding domain-containing protein</fullName>
    </submittedName>
</protein>
<dbReference type="SMART" id="SM00100">
    <property type="entry name" value="cNMP"/>
    <property type="match status" value="1"/>
</dbReference>
<organism evidence="3 4">
    <name type="scientific">Brachyspira innocens</name>
    <dbReference type="NCBI Taxonomy" id="13264"/>
    <lineage>
        <taxon>Bacteria</taxon>
        <taxon>Pseudomonadati</taxon>
        <taxon>Spirochaetota</taxon>
        <taxon>Spirochaetia</taxon>
        <taxon>Brachyspirales</taxon>
        <taxon>Brachyspiraceae</taxon>
        <taxon>Brachyspira</taxon>
    </lineage>
</organism>
<dbReference type="Gene3D" id="1.25.40.10">
    <property type="entry name" value="Tetratricopeptide repeat domain"/>
    <property type="match status" value="1"/>
</dbReference>
<evidence type="ECO:0000256" key="1">
    <source>
        <dbReference type="PROSITE-ProRule" id="PRU00339"/>
    </source>
</evidence>
<dbReference type="SMART" id="SM00028">
    <property type="entry name" value="TPR"/>
    <property type="match status" value="3"/>
</dbReference>
<comment type="caution">
    <text evidence="3">The sequence shown here is derived from an EMBL/GenBank/DDBJ whole genome shotgun (WGS) entry which is preliminary data.</text>
</comment>